<dbReference type="Proteomes" id="UP001454036">
    <property type="component" value="Unassembled WGS sequence"/>
</dbReference>
<comment type="caution">
    <text evidence="3">The sequence shown here is derived from an EMBL/GenBank/DDBJ whole genome shotgun (WGS) entry which is preliminary data.</text>
</comment>
<dbReference type="AlphaFoldDB" id="A0AAV3R954"/>
<organism evidence="3 4">
    <name type="scientific">Lithospermum erythrorhizon</name>
    <name type="common">Purple gromwell</name>
    <name type="synonym">Lithospermum officinale var. erythrorhizon</name>
    <dbReference type="NCBI Taxonomy" id="34254"/>
    <lineage>
        <taxon>Eukaryota</taxon>
        <taxon>Viridiplantae</taxon>
        <taxon>Streptophyta</taxon>
        <taxon>Embryophyta</taxon>
        <taxon>Tracheophyta</taxon>
        <taxon>Spermatophyta</taxon>
        <taxon>Magnoliopsida</taxon>
        <taxon>eudicotyledons</taxon>
        <taxon>Gunneridae</taxon>
        <taxon>Pentapetalae</taxon>
        <taxon>asterids</taxon>
        <taxon>lamiids</taxon>
        <taxon>Boraginales</taxon>
        <taxon>Boraginaceae</taxon>
        <taxon>Boraginoideae</taxon>
        <taxon>Lithospermeae</taxon>
        <taxon>Lithospermum</taxon>
    </lineage>
</organism>
<feature type="domain" description="CCHC-type" evidence="2">
    <location>
        <begin position="100"/>
        <end position="115"/>
    </location>
</feature>
<proteinExistence type="predicted"/>
<name>A0AAV3R954_LITER</name>
<reference evidence="3 4" key="1">
    <citation type="submission" date="2024-01" db="EMBL/GenBank/DDBJ databases">
        <title>The complete chloroplast genome sequence of Lithospermum erythrorhizon: insights into the phylogenetic relationship among Boraginaceae species and the maternal lineages of purple gromwells.</title>
        <authorList>
            <person name="Okada T."/>
            <person name="Watanabe K."/>
        </authorList>
    </citation>
    <scope>NUCLEOTIDE SEQUENCE [LARGE SCALE GENOMIC DNA]</scope>
</reference>
<dbReference type="SUPFAM" id="SSF57756">
    <property type="entry name" value="Retrovirus zinc finger-like domains"/>
    <property type="match status" value="1"/>
</dbReference>
<dbReference type="EMBL" id="BAABME010008009">
    <property type="protein sequence ID" value="GAA0172196.1"/>
    <property type="molecule type" value="Genomic_DNA"/>
</dbReference>
<evidence type="ECO:0000259" key="2">
    <source>
        <dbReference type="PROSITE" id="PS50158"/>
    </source>
</evidence>
<dbReference type="PANTHER" id="PTHR31286:SF167">
    <property type="entry name" value="OS09G0268800 PROTEIN"/>
    <property type="match status" value="1"/>
</dbReference>
<dbReference type="GO" id="GO:0003676">
    <property type="term" value="F:nucleic acid binding"/>
    <property type="evidence" value="ECO:0007669"/>
    <property type="project" value="InterPro"/>
</dbReference>
<protein>
    <recommendedName>
        <fullName evidence="2">CCHC-type domain-containing protein</fullName>
    </recommendedName>
</protein>
<evidence type="ECO:0000256" key="1">
    <source>
        <dbReference type="PROSITE-ProRule" id="PRU00047"/>
    </source>
</evidence>
<dbReference type="SMART" id="SM00343">
    <property type="entry name" value="ZnF_C2HC"/>
    <property type="match status" value="1"/>
</dbReference>
<dbReference type="GO" id="GO:0008270">
    <property type="term" value="F:zinc ion binding"/>
    <property type="evidence" value="ECO:0007669"/>
    <property type="project" value="UniProtKB-KW"/>
</dbReference>
<dbReference type="Pfam" id="PF14392">
    <property type="entry name" value="zf-CCHC_4"/>
    <property type="match status" value="1"/>
</dbReference>
<keyword evidence="1" id="KW-0479">Metal-binding</keyword>
<keyword evidence="4" id="KW-1185">Reference proteome</keyword>
<evidence type="ECO:0000313" key="4">
    <source>
        <dbReference type="Proteomes" id="UP001454036"/>
    </source>
</evidence>
<keyword evidence="1" id="KW-0862">Zinc</keyword>
<accession>A0AAV3R954</accession>
<dbReference type="InterPro" id="IPR036875">
    <property type="entry name" value="Znf_CCHC_sf"/>
</dbReference>
<evidence type="ECO:0000313" key="3">
    <source>
        <dbReference type="EMBL" id="GAA0172196.1"/>
    </source>
</evidence>
<dbReference type="InterPro" id="IPR040256">
    <property type="entry name" value="At4g02000-like"/>
</dbReference>
<dbReference type="PANTHER" id="PTHR31286">
    <property type="entry name" value="GLYCINE-RICH CELL WALL STRUCTURAL PROTEIN 1.8-LIKE"/>
    <property type="match status" value="1"/>
</dbReference>
<gene>
    <name evidence="3" type="ORF">LIER_26065</name>
</gene>
<dbReference type="InterPro" id="IPR025836">
    <property type="entry name" value="Zn_knuckle_CX2CX4HX4C"/>
</dbReference>
<dbReference type="Gene3D" id="4.10.60.10">
    <property type="entry name" value="Zinc finger, CCHC-type"/>
    <property type="match status" value="1"/>
</dbReference>
<dbReference type="InterPro" id="IPR001878">
    <property type="entry name" value="Znf_CCHC"/>
</dbReference>
<dbReference type="PROSITE" id="PS50158">
    <property type="entry name" value="ZF_CCHC"/>
    <property type="match status" value="1"/>
</dbReference>
<sequence>MKDWIRGANPLGFRFDECTFWIHVRGLNAKFFTWDVASKITNSFPGCEEVELRREKGGAKFFRVKVVINLLRPLRRMVQFQLDEEVITGYLAYERLPHLCFNCGRLGHLIRQCPELGESADPKKECIYDLWIKASMEKLWVVFRLNEEPKDCLPRYLGEHLSERPTFPTRMERGERSGETPIESLTILDI</sequence>
<keyword evidence="1" id="KW-0863">Zinc-finger</keyword>